<evidence type="ECO:0000256" key="4">
    <source>
        <dbReference type="ARBA" id="ARBA00022692"/>
    </source>
</evidence>
<dbReference type="Pfam" id="PF07715">
    <property type="entry name" value="Plug"/>
    <property type="match status" value="1"/>
</dbReference>
<accession>A0AA48HRD7</accession>
<dbReference type="InterPro" id="IPR036942">
    <property type="entry name" value="Beta-barrel_TonB_sf"/>
</dbReference>
<evidence type="ECO:0000259" key="12">
    <source>
        <dbReference type="Pfam" id="PF07715"/>
    </source>
</evidence>
<protein>
    <submittedName>
        <fullName evidence="13">TonB-dependent receptor</fullName>
    </submittedName>
</protein>
<evidence type="ECO:0000256" key="5">
    <source>
        <dbReference type="ARBA" id="ARBA00023077"/>
    </source>
</evidence>
<feature type="chain" id="PRO_5041454660" evidence="10">
    <location>
        <begin position="32"/>
        <end position="975"/>
    </location>
</feature>
<feature type="signal peptide" evidence="10">
    <location>
        <begin position="1"/>
        <end position="31"/>
    </location>
</feature>
<evidence type="ECO:0000256" key="7">
    <source>
        <dbReference type="ARBA" id="ARBA00023237"/>
    </source>
</evidence>
<keyword evidence="10" id="KW-0732">Signal</keyword>
<dbReference type="Proteomes" id="UP001333710">
    <property type="component" value="Chromosome"/>
</dbReference>
<dbReference type="InterPro" id="IPR000531">
    <property type="entry name" value="Beta-barrel_TonB"/>
</dbReference>
<keyword evidence="7 8" id="KW-0998">Cell outer membrane</keyword>
<feature type="domain" description="TonB-dependent receptor plug" evidence="12">
    <location>
        <begin position="60"/>
        <end position="173"/>
    </location>
</feature>
<keyword evidence="4 8" id="KW-0812">Transmembrane</keyword>
<organism evidence="13 14">
    <name type="scientific">Planctobacterium marinum</name>
    <dbReference type="NCBI Taxonomy" id="1631968"/>
    <lineage>
        <taxon>Bacteria</taxon>
        <taxon>Pseudomonadati</taxon>
        <taxon>Pseudomonadota</taxon>
        <taxon>Gammaproteobacteria</taxon>
        <taxon>Alteromonadales</taxon>
        <taxon>Alteromonadaceae</taxon>
        <taxon>Planctobacterium</taxon>
    </lineage>
</organism>
<keyword evidence="5 9" id="KW-0798">TonB box</keyword>
<dbReference type="InterPro" id="IPR037066">
    <property type="entry name" value="Plug_dom_sf"/>
</dbReference>
<evidence type="ECO:0000256" key="8">
    <source>
        <dbReference type="PROSITE-ProRule" id="PRU01360"/>
    </source>
</evidence>
<evidence type="ECO:0000313" key="14">
    <source>
        <dbReference type="Proteomes" id="UP001333710"/>
    </source>
</evidence>
<evidence type="ECO:0000256" key="1">
    <source>
        <dbReference type="ARBA" id="ARBA00004571"/>
    </source>
</evidence>
<comment type="subcellular location">
    <subcellularLocation>
        <location evidence="1 8">Cell outer membrane</location>
        <topology evidence="1 8">Multi-pass membrane protein</topology>
    </subcellularLocation>
</comment>
<evidence type="ECO:0000256" key="6">
    <source>
        <dbReference type="ARBA" id="ARBA00023136"/>
    </source>
</evidence>
<dbReference type="AlphaFoldDB" id="A0AA48HRD7"/>
<keyword evidence="6 8" id="KW-0472">Membrane</keyword>
<dbReference type="RefSeq" id="WP_338292611.1">
    <property type="nucleotide sequence ID" value="NZ_AP027272.1"/>
</dbReference>
<name>A0AA48HRD7_9ALTE</name>
<dbReference type="InterPro" id="IPR039426">
    <property type="entry name" value="TonB-dep_rcpt-like"/>
</dbReference>
<reference evidence="13" key="1">
    <citation type="submission" date="2023-01" db="EMBL/GenBank/DDBJ databases">
        <title>Complete genome sequence of Planctobacterium marinum strain Dej080120_11.</title>
        <authorList>
            <person name="Ueki S."/>
            <person name="Maruyama F."/>
        </authorList>
    </citation>
    <scope>NUCLEOTIDE SEQUENCE</scope>
    <source>
        <strain evidence="13">Dej080120_11</strain>
    </source>
</reference>
<feature type="domain" description="TonB-dependent receptor-like beta-barrel" evidence="11">
    <location>
        <begin position="413"/>
        <end position="934"/>
    </location>
</feature>
<gene>
    <name evidence="13" type="ORF">MACH26_21200</name>
</gene>
<dbReference type="KEGG" id="pmaw:MACH26_21200"/>
<keyword evidence="13" id="KW-0675">Receptor</keyword>
<dbReference type="PANTHER" id="PTHR47234">
    <property type="match status" value="1"/>
</dbReference>
<sequence length="975" mass="104660">MKNQSKIAKSIRLALTIGAITTALPGAFAFAQEAETEEEASGVEKIAVTGSRIRSANLNSVSPLQSFDAGDIDASGVANLQELLLDNPTFGTPTISRTNSNFNTASAGIATVDLRNLGTARTLVLVNGRRFVSGQPGEMAVDMNTIPAQFIERVEILTGGASSVYGSDAVAGVVNLILKNDFEGVEFEGQYGQSSEGDDTERQFSITTGATTDSGKGNIMFHLGYTDQGGVFSRDRERSAVDQFSTFRFTGDPADAFTPTRPFFSSFPPQGRFDAGGVRYTFDSNNNLQEGFSTNGDGTIGPDGFNRSDYRRIAIPTERYLFASKGSYELSDNHAVFFEANYAASQTVTELEPFPFASDDIYADGAVPLEFDVNGTILTNPYVPDEILNSAVDVNGDGLRDLDFFAKRLLGVANRGNIADRDTFRFTLGFEGELVNDWFYDIYYVYGQTKEAQISSGQVNVQNFRYALEAVTDTLDLDEDGITDEAICVDETARSFGCVPIDIYGFGSITPEAAAYINAPGMLSSFISQEIFGGNISGDAFELPAGPLGVAVGFEYREETSRDEFDALQQAGLNAGNAIPATKGEFDVTEFYIEANIPIIEDVTARAAYRTSDYSTVGSTSSWNVGFDWQITDWMRLRAIEAESVRAPNINELFSPPSQTFPPDLNDPCAGVTASDTGTVADRCKADPGIAANIAANGSFTLNQSDIQGISGFNRGNANLIEETGKSTTIGLVFTPDGMLEDFGLTIDYFDIEIENAIVPTPRQFILDQCYGGDQSFCQFITRRAAPLGTNSAGSLEFIDSADSNSGGEVNEGVDLTLTYSGNVGPGRLNSRLAYTYVIEGGVVPLPGAAADPYVGEIGASEHRANLNVSYDWDAWSVSMGATYIGSAAFDDQFLAGFDLAPGAIEVGSEVYVDTQVTYQLTDTVELFAGVDNLFDPEPPAILSGMASSDTGTETEAGTYDPVGRRWYLGARARF</sequence>
<dbReference type="Gene3D" id="2.170.130.10">
    <property type="entry name" value="TonB-dependent receptor, plug domain"/>
    <property type="match status" value="1"/>
</dbReference>
<dbReference type="PROSITE" id="PS52016">
    <property type="entry name" value="TONB_DEPENDENT_REC_3"/>
    <property type="match status" value="1"/>
</dbReference>
<proteinExistence type="inferred from homology"/>
<keyword evidence="3 8" id="KW-1134">Transmembrane beta strand</keyword>
<evidence type="ECO:0000259" key="11">
    <source>
        <dbReference type="Pfam" id="PF00593"/>
    </source>
</evidence>
<evidence type="ECO:0000256" key="3">
    <source>
        <dbReference type="ARBA" id="ARBA00022452"/>
    </source>
</evidence>
<dbReference type="Pfam" id="PF00593">
    <property type="entry name" value="TonB_dep_Rec_b-barrel"/>
    <property type="match status" value="1"/>
</dbReference>
<dbReference type="Gene3D" id="2.40.170.20">
    <property type="entry name" value="TonB-dependent receptor, beta-barrel domain"/>
    <property type="match status" value="1"/>
</dbReference>
<dbReference type="InterPro" id="IPR012910">
    <property type="entry name" value="Plug_dom"/>
</dbReference>
<dbReference type="GO" id="GO:0009279">
    <property type="term" value="C:cell outer membrane"/>
    <property type="evidence" value="ECO:0007669"/>
    <property type="project" value="UniProtKB-SubCell"/>
</dbReference>
<comment type="similarity">
    <text evidence="8 9">Belongs to the TonB-dependent receptor family.</text>
</comment>
<evidence type="ECO:0000256" key="2">
    <source>
        <dbReference type="ARBA" id="ARBA00022448"/>
    </source>
</evidence>
<keyword evidence="14" id="KW-1185">Reference proteome</keyword>
<keyword evidence="2 8" id="KW-0813">Transport</keyword>
<dbReference type="SUPFAM" id="SSF56935">
    <property type="entry name" value="Porins"/>
    <property type="match status" value="1"/>
</dbReference>
<dbReference type="EMBL" id="AP027272">
    <property type="protein sequence ID" value="BDX06599.1"/>
    <property type="molecule type" value="Genomic_DNA"/>
</dbReference>
<evidence type="ECO:0000256" key="9">
    <source>
        <dbReference type="RuleBase" id="RU003357"/>
    </source>
</evidence>
<evidence type="ECO:0000256" key="10">
    <source>
        <dbReference type="SAM" id="SignalP"/>
    </source>
</evidence>
<dbReference type="PANTHER" id="PTHR47234:SF2">
    <property type="entry name" value="TONB-DEPENDENT RECEPTOR"/>
    <property type="match status" value="1"/>
</dbReference>
<evidence type="ECO:0000313" key="13">
    <source>
        <dbReference type="EMBL" id="BDX06599.1"/>
    </source>
</evidence>